<organism evidence="7 8">
    <name type="scientific">Pholiota conissans</name>
    <dbReference type="NCBI Taxonomy" id="109636"/>
    <lineage>
        <taxon>Eukaryota</taxon>
        <taxon>Fungi</taxon>
        <taxon>Dikarya</taxon>
        <taxon>Basidiomycota</taxon>
        <taxon>Agaricomycotina</taxon>
        <taxon>Agaricomycetes</taxon>
        <taxon>Agaricomycetidae</taxon>
        <taxon>Agaricales</taxon>
        <taxon>Agaricineae</taxon>
        <taxon>Strophariaceae</taxon>
        <taxon>Pholiota</taxon>
    </lineage>
</organism>
<dbReference type="InterPro" id="IPR038765">
    <property type="entry name" value="Papain-like_cys_pep_sf"/>
</dbReference>
<proteinExistence type="inferred from homology"/>
<dbReference type="GO" id="GO:0006508">
    <property type="term" value="P:proteolysis"/>
    <property type="evidence" value="ECO:0007669"/>
    <property type="project" value="UniProtKB-KW"/>
</dbReference>
<dbReference type="Pfam" id="PF02902">
    <property type="entry name" value="Peptidase_C48"/>
    <property type="match status" value="1"/>
</dbReference>
<keyword evidence="4" id="KW-0833">Ubl conjugation pathway</keyword>
<evidence type="ECO:0000256" key="3">
    <source>
        <dbReference type="ARBA" id="ARBA00022670"/>
    </source>
</evidence>
<dbReference type="GO" id="GO:0005737">
    <property type="term" value="C:cytoplasm"/>
    <property type="evidence" value="ECO:0007669"/>
    <property type="project" value="TreeGrafter"/>
</dbReference>
<keyword evidence="8" id="KW-1185">Reference proteome</keyword>
<accession>A0A9P5YVG7</accession>
<dbReference type="GO" id="GO:0016926">
    <property type="term" value="P:protein desumoylation"/>
    <property type="evidence" value="ECO:0007669"/>
    <property type="project" value="TreeGrafter"/>
</dbReference>
<dbReference type="GO" id="GO:0070139">
    <property type="term" value="F:SUMO-specific endopeptidase activity"/>
    <property type="evidence" value="ECO:0007669"/>
    <property type="project" value="TreeGrafter"/>
</dbReference>
<dbReference type="Gene3D" id="3.30.310.130">
    <property type="entry name" value="Ubiquitin-related"/>
    <property type="match status" value="1"/>
</dbReference>
<keyword evidence="5" id="KW-0378">Hydrolase</keyword>
<evidence type="ECO:0000313" key="8">
    <source>
        <dbReference type="Proteomes" id="UP000807469"/>
    </source>
</evidence>
<dbReference type="Gene3D" id="1.10.418.20">
    <property type="match status" value="1"/>
</dbReference>
<dbReference type="Proteomes" id="UP000807469">
    <property type="component" value="Unassembled WGS sequence"/>
</dbReference>
<dbReference type="PANTHER" id="PTHR46896:SF3">
    <property type="entry name" value="FI06413P-RELATED"/>
    <property type="match status" value="1"/>
</dbReference>
<sequence length="100" mass="12081">GCKHWLAKLEKVNKDLVDQVHIFNSFFYKKLNQLRNECICDMFIEYLLFINLYRIQSAYEGIHNWMGKIDIFKKKFIVIPINKKYVSYVHDGRFYALTLP</sequence>
<dbReference type="EMBL" id="MU155369">
    <property type="protein sequence ID" value="KAF9474631.1"/>
    <property type="molecule type" value="Genomic_DNA"/>
</dbReference>
<evidence type="ECO:0000313" key="7">
    <source>
        <dbReference type="EMBL" id="KAF9474631.1"/>
    </source>
</evidence>
<reference evidence="7" key="1">
    <citation type="submission" date="2020-11" db="EMBL/GenBank/DDBJ databases">
        <authorList>
            <consortium name="DOE Joint Genome Institute"/>
            <person name="Ahrendt S."/>
            <person name="Riley R."/>
            <person name="Andreopoulos W."/>
            <person name="Labutti K."/>
            <person name="Pangilinan J."/>
            <person name="Ruiz-Duenas F.J."/>
            <person name="Barrasa J.M."/>
            <person name="Sanchez-Garcia M."/>
            <person name="Camarero S."/>
            <person name="Miyauchi S."/>
            <person name="Serrano A."/>
            <person name="Linde D."/>
            <person name="Babiker R."/>
            <person name="Drula E."/>
            <person name="Ayuso-Fernandez I."/>
            <person name="Pacheco R."/>
            <person name="Padilla G."/>
            <person name="Ferreira P."/>
            <person name="Barriuso J."/>
            <person name="Kellner H."/>
            <person name="Castanera R."/>
            <person name="Alfaro M."/>
            <person name="Ramirez L."/>
            <person name="Pisabarro A.G."/>
            <person name="Kuo A."/>
            <person name="Tritt A."/>
            <person name="Lipzen A."/>
            <person name="He G."/>
            <person name="Yan M."/>
            <person name="Ng V."/>
            <person name="Cullen D."/>
            <person name="Martin F."/>
            <person name="Rosso M.-N."/>
            <person name="Henrissat B."/>
            <person name="Hibbett D."/>
            <person name="Martinez A.T."/>
            <person name="Grigoriev I.V."/>
        </authorList>
    </citation>
    <scope>NUCLEOTIDE SEQUENCE</scope>
    <source>
        <strain evidence="7">CIRM-BRFM 674</strain>
    </source>
</reference>
<dbReference type="AlphaFoldDB" id="A0A9P5YVG7"/>
<comment type="similarity">
    <text evidence="1">Belongs to the peptidase C48 family.</text>
</comment>
<feature type="non-terminal residue" evidence="7">
    <location>
        <position position="1"/>
    </location>
</feature>
<dbReference type="OrthoDB" id="442460at2759"/>
<name>A0A9P5YVG7_9AGAR</name>
<gene>
    <name evidence="7" type="ORF">BDN70DRAFT_815371</name>
</gene>
<dbReference type="SUPFAM" id="SSF54001">
    <property type="entry name" value="Cysteine proteinases"/>
    <property type="match status" value="1"/>
</dbReference>
<keyword evidence="2" id="KW-0597">Phosphoprotein</keyword>
<protein>
    <recommendedName>
        <fullName evidence="6">Ubiquitin-like protease family profile domain-containing protein</fullName>
    </recommendedName>
</protein>
<evidence type="ECO:0000256" key="5">
    <source>
        <dbReference type="ARBA" id="ARBA00022801"/>
    </source>
</evidence>
<dbReference type="GO" id="GO:0005634">
    <property type="term" value="C:nucleus"/>
    <property type="evidence" value="ECO:0007669"/>
    <property type="project" value="TreeGrafter"/>
</dbReference>
<dbReference type="PROSITE" id="PS50600">
    <property type="entry name" value="ULP_PROTEASE"/>
    <property type="match status" value="1"/>
</dbReference>
<feature type="domain" description="Ubiquitin-like protease family profile" evidence="6">
    <location>
        <begin position="1"/>
        <end position="100"/>
    </location>
</feature>
<evidence type="ECO:0000256" key="2">
    <source>
        <dbReference type="ARBA" id="ARBA00022553"/>
    </source>
</evidence>
<comment type="caution">
    <text evidence="7">The sequence shown here is derived from an EMBL/GenBank/DDBJ whole genome shotgun (WGS) entry which is preliminary data.</text>
</comment>
<evidence type="ECO:0000256" key="4">
    <source>
        <dbReference type="ARBA" id="ARBA00022786"/>
    </source>
</evidence>
<dbReference type="PANTHER" id="PTHR46896">
    <property type="entry name" value="SENTRIN-SPECIFIC PROTEASE"/>
    <property type="match status" value="1"/>
</dbReference>
<dbReference type="InterPro" id="IPR003653">
    <property type="entry name" value="Peptidase_C48_C"/>
</dbReference>
<keyword evidence="3" id="KW-0645">Protease</keyword>
<evidence type="ECO:0000256" key="1">
    <source>
        <dbReference type="ARBA" id="ARBA00005234"/>
    </source>
</evidence>
<dbReference type="InterPro" id="IPR051947">
    <property type="entry name" value="Sentrin-specific_protease"/>
</dbReference>
<evidence type="ECO:0000259" key="6">
    <source>
        <dbReference type="PROSITE" id="PS50600"/>
    </source>
</evidence>